<name>A0ABW7AHW9_9ACTN</name>
<dbReference type="EMBL" id="JBICRM010000016">
    <property type="protein sequence ID" value="MFG1706694.1"/>
    <property type="molecule type" value="Genomic_DNA"/>
</dbReference>
<sequence length="175" mass="19266">MAINLIASQEFDGIAAANDLTFVMVSEAAQEVSALRSTVDGERVVVPVSLAEHVRTGRLEITELAHDELALFVKYAAEVDDGEAATIAVAAARSMPLATDDKKAHRLCISTGLPQPVRTSALLRAYTERAGRTPKEISRLLRAIDEQASFVPPRVDPEQKWWMEHLSLDPRREFC</sequence>
<protein>
    <recommendedName>
        <fullName evidence="3">PIN domain-containing protein</fullName>
    </recommendedName>
</protein>
<evidence type="ECO:0000313" key="1">
    <source>
        <dbReference type="EMBL" id="MFG1706694.1"/>
    </source>
</evidence>
<evidence type="ECO:0000313" key="2">
    <source>
        <dbReference type="Proteomes" id="UP001603978"/>
    </source>
</evidence>
<dbReference type="Proteomes" id="UP001603978">
    <property type="component" value="Unassembled WGS sequence"/>
</dbReference>
<proteinExistence type="predicted"/>
<evidence type="ECO:0008006" key="3">
    <source>
        <dbReference type="Google" id="ProtNLM"/>
    </source>
</evidence>
<keyword evidence="2" id="KW-1185">Reference proteome</keyword>
<accession>A0ABW7AHW9</accession>
<gene>
    <name evidence="1" type="ORF">ACFLIM_26245</name>
</gene>
<organism evidence="1 2">
    <name type="scientific">Nonomuraea marmarensis</name>
    <dbReference type="NCBI Taxonomy" id="3351344"/>
    <lineage>
        <taxon>Bacteria</taxon>
        <taxon>Bacillati</taxon>
        <taxon>Actinomycetota</taxon>
        <taxon>Actinomycetes</taxon>
        <taxon>Streptosporangiales</taxon>
        <taxon>Streptosporangiaceae</taxon>
        <taxon>Nonomuraea</taxon>
    </lineage>
</organism>
<dbReference type="RefSeq" id="WP_393169773.1">
    <property type="nucleotide sequence ID" value="NZ_JBICRM010000016.1"/>
</dbReference>
<comment type="caution">
    <text evidence="1">The sequence shown here is derived from an EMBL/GenBank/DDBJ whole genome shotgun (WGS) entry which is preliminary data.</text>
</comment>
<reference evidence="1 2" key="1">
    <citation type="submission" date="2024-10" db="EMBL/GenBank/DDBJ databases">
        <authorList>
            <person name="Topkara A.R."/>
            <person name="Saygin H."/>
        </authorList>
    </citation>
    <scope>NUCLEOTIDE SEQUENCE [LARGE SCALE GENOMIC DNA]</scope>
    <source>
        <strain evidence="1 2">M3C6</strain>
    </source>
</reference>